<dbReference type="AlphaFoldDB" id="A0AAV9U4M1"/>
<protein>
    <recommendedName>
        <fullName evidence="3">Secreted protein</fullName>
    </recommendedName>
</protein>
<dbReference type="EMBL" id="JAVHNS010000014">
    <property type="protein sequence ID" value="KAK6335812.1"/>
    <property type="molecule type" value="Genomic_DNA"/>
</dbReference>
<evidence type="ECO:0000313" key="2">
    <source>
        <dbReference type="Proteomes" id="UP001373714"/>
    </source>
</evidence>
<proteinExistence type="predicted"/>
<accession>A0AAV9U4M1</accession>
<evidence type="ECO:0000313" key="1">
    <source>
        <dbReference type="EMBL" id="KAK6335812.1"/>
    </source>
</evidence>
<reference evidence="1 2" key="1">
    <citation type="submission" date="2019-10" db="EMBL/GenBank/DDBJ databases">
        <authorList>
            <person name="Palmer J.M."/>
        </authorList>
    </citation>
    <scope>NUCLEOTIDE SEQUENCE [LARGE SCALE GENOMIC DNA]</scope>
    <source>
        <strain evidence="1 2">TWF730</strain>
    </source>
</reference>
<comment type="caution">
    <text evidence="1">The sequence shown here is derived from an EMBL/GenBank/DDBJ whole genome shotgun (WGS) entry which is preliminary data.</text>
</comment>
<dbReference type="Proteomes" id="UP001373714">
    <property type="component" value="Unassembled WGS sequence"/>
</dbReference>
<evidence type="ECO:0008006" key="3">
    <source>
        <dbReference type="Google" id="ProtNLM"/>
    </source>
</evidence>
<sequence>MSAISAVSAACSMRCRRREALLIAVVEGTCTSETCHGAFYHRSRCRIERGHYAKLNVVVLGGGDFVGPSKRKRKKKGEKKLFWLYMYIPQVAARFY</sequence>
<gene>
    <name evidence="1" type="ORF">TWF730_003189</name>
</gene>
<keyword evidence="2" id="KW-1185">Reference proteome</keyword>
<organism evidence="1 2">
    <name type="scientific">Orbilia blumenaviensis</name>
    <dbReference type="NCBI Taxonomy" id="1796055"/>
    <lineage>
        <taxon>Eukaryota</taxon>
        <taxon>Fungi</taxon>
        <taxon>Dikarya</taxon>
        <taxon>Ascomycota</taxon>
        <taxon>Pezizomycotina</taxon>
        <taxon>Orbiliomycetes</taxon>
        <taxon>Orbiliales</taxon>
        <taxon>Orbiliaceae</taxon>
        <taxon>Orbilia</taxon>
    </lineage>
</organism>
<name>A0AAV9U4M1_9PEZI</name>